<dbReference type="InterPro" id="IPR006059">
    <property type="entry name" value="SBP"/>
</dbReference>
<keyword evidence="3" id="KW-0732">Signal</keyword>
<dbReference type="PANTHER" id="PTHR43649:SF29">
    <property type="entry name" value="OSMOPROTECTIVE COMPOUNDS-BINDING PROTEIN GGTB"/>
    <property type="match status" value="1"/>
</dbReference>
<dbReference type="Proteomes" id="UP001519362">
    <property type="component" value="Unassembled WGS sequence"/>
</dbReference>
<dbReference type="SUPFAM" id="SSF53850">
    <property type="entry name" value="Periplasmic binding protein-like II"/>
    <property type="match status" value="1"/>
</dbReference>
<keyword evidence="2" id="KW-0813">Transport</keyword>
<proteinExistence type="inferred from homology"/>
<evidence type="ECO:0000313" key="5">
    <source>
        <dbReference type="Proteomes" id="UP001519362"/>
    </source>
</evidence>
<dbReference type="PANTHER" id="PTHR43649">
    <property type="entry name" value="ARABINOSE-BINDING PROTEIN-RELATED"/>
    <property type="match status" value="1"/>
</dbReference>
<reference evidence="4 5" key="1">
    <citation type="submission" date="2021-03" db="EMBL/GenBank/DDBJ databases">
        <title>Sequencing the genomes of 1000 actinobacteria strains.</title>
        <authorList>
            <person name="Klenk H.-P."/>
        </authorList>
    </citation>
    <scope>NUCLEOTIDE SEQUENCE [LARGE SCALE GENOMIC DNA]</scope>
    <source>
        <strain evidence="4 5">DSM 24221</strain>
    </source>
</reference>
<protein>
    <submittedName>
        <fullName evidence="4">Alpha-glucoside transport system substrate-binding protein</fullName>
    </submittedName>
</protein>
<sequence>MKTVRTRTLISAAALSATALVLASCGSGPGTGGGPGGTGGDDAGDGPQTVRIYGTIVDTEAALLEQSWADWEEQSGIDIVYEGSQEFEAQIGIRAQGGNPPDLAFFPQPGLFSDLAARGHLVPASDTVATNVAEYWNESWATYLTVGDELYGAPLMANVKGWIWYNNDAFQEHGWEIPDDWDGLLDLSDEIAADTGGPAWCVGFGSDAATGWPGTDWIEDIVLRESGTDVYDQWVVGEIPFTDDSIKSAFEHVGEILLNPERVNAGFGGVESIDSTAFGDVANPLVSGDCVLTHQASFLEGFIIDAGGEVSEDGDVWAFMQPPMSAGDDPAITGGGELVGAFNDNPATIAVQEYLSSPEWANSRVGLGGVVSANSGLDPSLASSPILEQSVELLQDPDTVFRFDGSDLMPGTVGAGTFWEGMRSWVGGTDLDSVLRQIDSGWPDE</sequence>
<evidence type="ECO:0000256" key="2">
    <source>
        <dbReference type="ARBA" id="ARBA00022448"/>
    </source>
</evidence>
<dbReference type="PROSITE" id="PS51257">
    <property type="entry name" value="PROKAR_LIPOPROTEIN"/>
    <property type="match status" value="1"/>
</dbReference>
<name>A0ABS4ZJE7_9MICO</name>
<dbReference type="InterPro" id="IPR050490">
    <property type="entry name" value="Bact_solute-bd_prot1"/>
</dbReference>
<comment type="similarity">
    <text evidence="1">Belongs to the bacterial solute-binding protein 1 family.</text>
</comment>
<comment type="caution">
    <text evidence="4">The sequence shown here is derived from an EMBL/GenBank/DDBJ whole genome shotgun (WGS) entry which is preliminary data.</text>
</comment>
<dbReference type="Pfam" id="PF01547">
    <property type="entry name" value="SBP_bac_1"/>
    <property type="match status" value="1"/>
</dbReference>
<evidence type="ECO:0000256" key="1">
    <source>
        <dbReference type="ARBA" id="ARBA00008520"/>
    </source>
</evidence>
<evidence type="ECO:0000313" key="4">
    <source>
        <dbReference type="EMBL" id="MBP2437163.1"/>
    </source>
</evidence>
<dbReference type="Gene3D" id="3.40.190.10">
    <property type="entry name" value="Periplasmic binding protein-like II"/>
    <property type="match status" value="2"/>
</dbReference>
<dbReference type="RefSeq" id="WP_165134659.1">
    <property type="nucleotide sequence ID" value="NZ_CP049253.1"/>
</dbReference>
<organism evidence="4 5">
    <name type="scientific">Microbacterium amylolyticum</name>
    <dbReference type="NCBI Taxonomy" id="936337"/>
    <lineage>
        <taxon>Bacteria</taxon>
        <taxon>Bacillati</taxon>
        <taxon>Actinomycetota</taxon>
        <taxon>Actinomycetes</taxon>
        <taxon>Micrococcales</taxon>
        <taxon>Microbacteriaceae</taxon>
        <taxon>Microbacterium</taxon>
    </lineage>
</organism>
<keyword evidence="5" id="KW-1185">Reference proteome</keyword>
<feature type="signal peptide" evidence="3">
    <location>
        <begin position="1"/>
        <end position="23"/>
    </location>
</feature>
<dbReference type="EMBL" id="JAGIOL010000001">
    <property type="protein sequence ID" value="MBP2437163.1"/>
    <property type="molecule type" value="Genomic_DNA"/>
</dbReference>
<evidence type="ECO:0000256" key="3">
    <source>
        <dbReference type="SAM" id="SignalP"/>
    </source>
</evidence>
<feature type="chain" id="PRO_5047448002" evidence="3">
    <location>
        <begin position="24"/>
        <end position="445"/>
    </location>
</feature>
<accession>A0ABS4ZJE7</accession>
<gene>
    <name evidence="4" type="ORF">JOF34_001749</name>
</gene>